<keyword evidence="5 7" id="KW-0119">Carbohydrate metabolism</keyword>
<dbReference type="Pfam" id="PF13242">
    <property type="entry name" value="Hydrolase_like"/>
    <property type="match status" value="1"/>
</dbReference>
<dbReference type="SUPFAM" id="SSF56784">
    <property type="entry name" value="HAD-like"/>
    <property type="match status" value="1"/>
</dbReference>
<comment type="caution">
    <text evidence="8">The sequence shown here is derived from an EMBL/GenBank/DDBJ whole genome shotgun (WGS) entry which is preliminary data.</text>
</comment>
<dbReference type="GO" id="GO:0034200">
    <property type="term" value="F:D-glycero-beta-D-manno-heptose 1,7-bisphosphate 7-phosphatase activity"/>
    <property type="evidence" value="ECO:0007669"/>
    <property type="project" value="UniProtKB-EC"/>
</dbReference>
<keyword evidence="2 7" id="KW-0963">Cytoplasm</keyword>
<dbReference type="EC" id="3.1.3.-" evidence="7"/>
<evidence type="ECO:0000256" key="3">
    <source>
        <dbReference type="ARBA" id="ARBA00022723"/>
    </source>
</evidence>
<dbReference type="RefSeq" id="WP_263712527.1">
    <property type="nucleotide sequence ID" value="NZ_JAOWKX010000005.1"/>
</dbReference>
<dbReference type="NCBIfam" id="TIGR00213">
    <property type="entry name" value="GmhB_yaeD"/>
    <property type="match status" value="1"/>
</dbReference>
<dbReference type="NCBIfam" id="TIGR01656">
    <property type="entry name" value="Histidinol-ppas"/>
    <property type="match status" value="1"/>
</dbReference>
<dbReference type="Proteomes" id="UP001652504">
    <property type="component" value="Unassembled WGS sequence"/>
</dbReference>
<dbReference type="PANTHER" id="PTHR42891">
    <property type="entry name" value="D-GLYCERO-BETA-D-MANNO-HEPTOSE-1,7-BISPHOSPHATE 7-PHOSPHATASE"/>
    <property type="match status" value="1"/>
</dbReference>
<proteinExistence type="inferred from homology"/>
<dbReference type="InterPro" id="IPR006543">
    <property type="entry name" value="Histidinol-phos"/>
</dbReference>
<dbReference type="Gene3D" id="3.40.50.1000">
    <property type="entry name" value="HAD superfamily/HAD-like"/>
    <property type="match status" value="1"/>
</dbReference>
<evidence type="ECO:0000256" key="7">
    <source>
        <dbReference type="PIRNR" id="PIRNR004682"/>
    </source>
</evidence>
<evidence type="ECO:0000313" key="9">
    <source>
        <dbReference type="Proteomes" id="UP001652504"/>
    </source>
</evidence>
<dbReference type="InterPro" id="IPR006549">
    <property type="entry name" value="HAD-SF_hydro_IIIA"/>
</dbReference>
<dbReference type="PANTHER" id="PTHR42891:SF1">
    <property type="entry name" value="D-GLYCERO-BETA-D-MANNO-HEPTOSE-1,7-BISPHOSPHATE 7-PHOSPHATASE"/>
    <property type="match status" value="1"/>
</dbReference>
<dbReference type="CDD" id="cd07503">
    <property type="entry name" value="HAD_HisB-N"/>
    <property type="match status" value="1"/>
</dbReference>
<evidence type="ECO:0000256" key="5">
    <source>
        <dbReference type="ARBA" id="ARBA00023277"/>
    </source>
</evidence>
<sequence>MNKALLLDRDGVINIDHGYTYQIDKFDFVPGIFDVAKRFYQAGYTIAIVTNQSGIARGMYSEDDFNHLMNWVKAQFQHHGVTIHAVYFCPHHPEYGIQKRCSCRKPAPGMLLKAKADFDLNLLQSVMIGDNVSDMEAAEAANVGRKIWFRQDDNFSPLSQEEINKLDIETATSLIDITVS</sequence>
<dbReference type="PIRSF" id="PIRSF004682">
    <property type="entry name" value="GmhB"/>
    <property type="match status" value="1"/>
</dbReference>
<organism evidence="8 9">
    <name type="scientific">Fluctibacter corallii</name>
    <dbReference type="NCBI Taxonomy" id="2984329"/>
    <lineage>
        <taxon>Bacteria</taxon>
        <taxon>Pseudomonadati</taxon>
        <taxon>Pseudomonadota</taxon>
        <taxon>Gammaproteobacteria</taxon>
        <taxon>Alteromonadales</taxon>
        <taxon>Alteromonadaceae</taxon>
        <taxon>Fluctibacter</taxon>
    </lineage>
</organism>
<evidence type="ECO:0000313" key="8">
    <source>
        <dbReference type="EMBL" id="MCV2885240.1"/>
    </source>
</evidence>
<evidence type="ECO:0000256" key="4">
    <source>
        <dbReference type="ARBA" id="ARBA00022801"/>
    </source>
</evidence>
<evidence type="ECO:0000256" key="6">
    <source>
        <dbReference type="ARBA" id="ARBA00031828"/>
    </source>
</evidence>
<protein>
    <recommendedName>
        <fullName evidence="6 7">D,D-heptose 1,7-bisphosphate phosphatase</fullName>
        <ecNumber evidence="7">3.1.3.-</ecNumber>
    </recommendedName>
</protein>
<dbReference type="InterPro" id="IPR004446">
    <property type="entry name" value="Heptose_bisP_phosphatase"/>
</dbReference>
<name>A0ABT3A983_9ALTE</name>
<evidence type="ECO:0000256" key="2">
    <source>
        <dbReference type="ARBA" id="ARBA00022490"/>
    </source>
</evidence>
<reference evidence="8 9" key="1">
    <citation type="submission" date="2022-10" db="EMBL/GenBank/DDBJ databases">
        <title>Aestuariibacter sp. AA17 isolated from Montipora capitata coral fragment.</title>
        <authorList>
            <person name="Emsley S.A."/>
            <person name="Pfannmuller K.M."/>
            <person name="Loughran R.M."/>
            <person name="Shlafstein M."/>
            <person name="Papke E."/>
            <person name="Saw J.H."/>
            <person name="Ushijima B."/>
            <person name="Videau P."/>
        </authorList>
    </citation>
    <scope>NUCLEOTIDE SEQUENCE [LARGE SCALE GENOMIC DNA]</scope>
    <source>
        <strain evidence="8 9">AA17</strain>
    </source>
</reference>
<gene>
    <name evidence="8" type="primary">gmhB</name>
    <name evidence="8" type="ORF">OE749_11105</name>
</gene>
<keyword evidence="9" id="KW-1185">Reference proteome</keyword>
<keyword evidence="4 7" id="KW-0378">Hydrolase</keyword>
<dbReference type="NCBIfam" id="TIGR01662">
    <property type="entry name" value="HAD-SF-IIIA"/>
    <property type="match status" value="1"/>
</dbReference>
<keyword evidence="3" id="KW-0479">Metal-binding</keyword>
<comment type="subcellular location">
    <subcellularLocation>
        <location evidence="1 7">Cytoplasm</location>
    </subcellularLocation>
</comment>
<accession>A0ABT3A983</accession>
<dbReference type="EMBL" id="JAOWKX010000005">
    <property type="protein sequence ID" value="MCV2885240.1"/>
    <property type="molecule type" value="Genomic_DNA"/>
</dbReference>
<comment type="similarity">
    <text evidence="7">Belongs to the gmhB family.</text>
</comment>
<evidence type="ECO:0000256" key="1">
    <source>
        <dbReference type="ARBA" id="ARBA00004496"/>
    </source>
</evidence>
<dbReference type="NCBIfam" id="NF006506">
    <property type="entry name" value="PRK08942.1"/>
    <property type="match status" value="1"/>
</dbReference>
<dbReference type="InterPro" id="IPR023214">
    <property type="entry name" value="HAD_sf"/>
</dbReference>
<dbReference type="InterPro" id="IPR036412">
    <property type="entry name" value="HAD-like_sf"/>
</dbReference>